<dbReference type="PANTHER" id="PTHR11999">
    <property type="entry name" value="GROUP II PYRIDOXAL-5-PHOSPHATE DECARBOXYLASE"/>
    <property type="match status" value="1"/>
</dbReference>
<dbReference type="GO" id="GO:0016831">
    <property type="term" value="F:carboxy-lyase activity"/>
    <property type="evidence" value="ECO:0007669"/>
    <property type="project" value="UniProtKB-KW"/>
</dbReference>
<keyword evidence="4 6" id="KW-0663">Pyridoxal phosphate</keyword>
<evidence type="ECO:0000256" key="5">
    <source>
        <dbReference type="ARBA" id="ARBA00023239"/>
    </source>
</evidence>
<dbReference type="InterPro" id="IPR002129">
    <property type="entry name" value="PyrdxlP-dep_de-COase"/>
</dbReference>
<dbReference type="Gene3D" id="3.40.640.10">
    <property type="entry name" value="Type I PLP-dependent aspartate aminotransferase-like (Major domain)"/>
    <property type="match status" value="1"/>
</dbReference>
<dbReference type="SUPFAM" id="SSF53383">
    <property type="entry name" value="PLP-dependent transferases"/>
    <property type="match status" value="1"/>
</dbReference>
<dbReference type="GO" id="GO:0006520">
    <property type="term" value="P:amino acid metabolic process"/>
    <property type="evidence" value="ECO:0007669"/>
    <property type="project" value="InterPro"/>
</dbReference>
<evidence type="ECO:0000256" key="7">
    <source>
        <dbReference type="RuleBase" id="RU000382"/>
    </source>
</evidence>
<comment type="similarity">
    <text evidence="2 7">Belongs to the group II decarboxylase family.</text>
</comment>
<name>L8K2I3_9BACT</name>
<dbReference type="InterPro" id="IPR015424">
    <property type="entry name" value="PyrdxlP-dep_Trfase"/>
</dbReference>
<evidence type="ECO:0000313" key="8">
    <source>
        <dbReference type="EMBL" id="ELR73662.1"/>
    </source>
</evidence>
<dbReference type="GO" id="GO:0005737">
    <property type="term" value="C:cytoplasm"/>
    <property type="evidence" value="ECO:0007669"/>
    <property type="project" value="TreeGrafter"/>
</dbReference>
<dbReference type="InterPro" id="IPR015421">
    <property type="entry name" value="PyrdxlP-dep_Trfase_major"/>
</dbReference>
<sequence length="486" mass="54291">MRNLINEYHQKSRNLEPNDEQRKTLREAVVRYTENFLNSVNNPEESPAYQAKDHGQGLMQYAITNEGYNPDEVFQIISEHVDNGGINAASGGHLGYIPGGGIYSASLGDYWADITNRYSGVFFASPGAVRMENHLINWMKEMVGYPASALGNLASGGSIANLIAIVAARDAAGINAADIPQQVIYLSEQAHHCIHKAINIAGLRECQLRYISLDSQYRMDTGKLRQAIIEDIRQGLKPWLLIGSAGTTDTGAVDPFEDMADIAEEYQLWFHIDAAYGGFFMLTEYGSNKFKGIERSHSIIIDPHKGLFLPHGLGVALVRDGVQLQKSFAYHANYMQDATALANEISPADISPELTRPFRGLRMWLPLMVHGLAPFRAALEEKLLLAKYAWQELRKFENIELGPEPELSVVIFRFLPENGNANQFNERIIGKIHEDSRVFISSTTIKGVFTLRLAILAFRAHLDTIDLALQIIKEKMEETKNEAVRD</sequence>
<keyword evidence="3" id="KW-0210">Decarboxylase</keyword>
<feature type="modified residue" description="N6-(pyridoxal phosphate)lysine" evidence="6">
    <location>
        <position position="305"/>
    </location>
</feature>
<evidence type="ECO:0000256" key="3">
    <source>
        <dbReference type="ARBA" id="ARBA00022793"/>
    </source>
</evidence>
<comment type="caution">
    <text evidence="8">The sequence shown here is derived from an EMBL/GenBank/DDBJ whole genome shotgun (WGS) entry which is preliminary data.</text>
</comment>
<dbReference type="Gene3D" id="3.90.1150.10">
    <property type="entry name" value="Aspartate Aminotransferase, domain 1"/>
    <property type="match status" value="1"/>
</dbReference>
<reference evidence="8 9" key="1">
    <citation type="submission" date="2012-12" db="EMBL/GenBank/DDBJ databases">
        <title>Genome assembly of Fulvivirga imtechensis AK7.</title>
        <authorList>
            <person name="Nupur N."/>
            <person name="Khatri I."/>
            <person name="Kumar R."/>
            <person name="Subramanian S."/>
            <person name="Pinnaka A."/>
        </authorList>
    </citation>
    <scope>NUCLEOTIDE SEQUENCE [LARGE SCALE GENOMIC DNA]</scope>
    <source>
        <strain evidence="8 9">AK7</strain>
    </source>
</reference>
<keyword evidence="9" id="KW-1185">Reference proteome</keyword>
<evidence type="ECO:0000256" key="1">
    <source>
        <dbReference type="ARBA" id="ARBA00001933"/>
    </source>
</evidence>
<dbReference type="GO" id="GO:0019752">
    <property type="term" value="P:carboxylic acid metabolic process"/>
    <property type="evidence" value="ECO:0007669"/>
    <property type="project" value="InterPro"/>
</dbReference>
<keyword evidence="5 7" id="KW-0456">Lyase</keyword>
<dbReference type="GO" id="GO:0030170">
    <property type="term" value="F:pyridoxal phosphate binding"/>
    <property type="evidence" value="ECO:0007669"/>
    <property type="project" value="InterPro"/>
</dbReference>
<dbReference type="PANTHER" id="PTHR11999:SF70">
    <property type="entry name" value="MIP05841P"/>
    <property type="match status" value="1"/>
</dbReference>
<organism evidence="8 9">
    <name type="scientific">Fulvivirga imtechensis AK7</name>
    <dbReference type="NCBI Taxonomy" id="1237149"/>
    <lineage>
        <taxon>Bacteria</taxon>
        <taxon>Pseudomonadati</taxon>
        <taxon>Bacteroidota</taxon>
        <taxon>Cytophagia</taxon>
        <taxon>Cytophagales</taxon>
        <taxon>Fulvivirgaceae</taxon>
        <taxon>Fulvivirga</taxon>
    </lineage>
</organism>
<dbReference type="InterPro" id="IPR010977">
    <property type="entry name" value="Aromatic_deC"/>
</dbReference>
<dbReference type="Proteomes" id="UP000011135">
    <property type="component" value="Unassembled WGS sequence"/>
</dbReference>
<evidence type="ECO:0000256" key="2">
    <source>
        <dbReference type="ARBA" id="ARBA00009533"/>
    </source>
</evidence>
<dbReference type="OrthoDB" id="9803665at2"/>
<gene>
    <name evidence="8" type="ORF">C900_02066</name>
</gene>
<dbReference type="InterPro" id="IPR015422">
    <property type="entry name" value="PyrdxlP-dep_Trfase_small"/>
</dbReference>
<dbReference type="RefSeq" id="WP_009577685.1">
    <property type="nucleotide sequence ID" value="NZ_AMZN01000003.1"/>
</dbReference>
<proteinExistence type="inferred from homology"/>
<protein>
    <submittedName>
        <fullName evidence="8">Aromatic-L-amino-acid decarboxylase</fullName>
    </submittedName>
</protein>
<comment type="cofactor">
    <cofactor evidence="1 6 7">
        <name>pyridoxal 5'-phosphate</name>
        <dbReference type="ChEBI" id="CHEBI:597326"/>
    </cofactor>
</comment>
<dbReference type="AlphaFoldDB" id="L8K2I3"/>
<dbReference type="eggNOG" id="COG0076">
    <property type="taxonomic scope" value="Bacteria"/>
</dbReference>
<dbReference type="Pfam" id="PF00282">
    <property type="entry name" value="Pyridoxal_deC"/>
    <property type="match status" value="1"/>
</dbReference>
<dbReference type="EMBL" id="AMZN01000003">
    <property type="protein sequence ID" value="ELR73662.1"/>
    <property type="molecule type" value="Genomic_DNA"/>
</dbReference>
<accession>L8K2I3</accession>
<dbReference type="STRING" id="1237149.C900_02066"/>
<evidence type="ECO:0000313" key="9">
    <source>
        <dbReference type="Proteomes" id="UP000011135"/>
    </source>
</evidence>
<dbReference type="PATRIC" id="fig|1237149.3.peg.242"/>
<evidence type="ECO:0000256" key="4">
    <source>
        <dbReference type="ARBA" id="ARBA00022898"/>
    </source>
</evidence>
<evidence type="ECO:0000256" key="6">
    <source>
        <dbReference type="PIRSR" id="PIRSR602129-50"/>
    </source>
</evidence>
<dbReference type="PRINTS" id="PR00800">
    <property type="entry name" value="YHDCRBOXLASE"/>
</dbReference>